<protein>
    <recommendedName>
        <fullName evidence="5 16">Succinate dehydrogenase [ubiquinone] iron-sulfur subunit, mitochondrial</fullName>
        <ecNumber evidence="4 16">1.3.5.1</ecNumber>
    </recommendedName>
</protein>
<dbReference type="InterPro" id="IPR017896">
    <property type="entry name" value="4Fe4S_Fe-S-bd"/>
</dbReference>
<evidence type="ECO:0000256" key="1">
    <source>
        <dbReference type="ARBA" id="ARBA00004443"/>
    </source>
</evidence>
<comment type="cofactor">
    <cofactor evidence="16">
        <name>[3Fe-4S] cluster</name>
        <dbReference type="ChEBI" id="CHEBI:21137"/>
    </cofactor>
    <text evidence="16">Binds 1 [3Fe-4S] cluster.</text>
</comment>
<dbReference type="GO" id="GO:0051537">
    <property type="term" value="F:2 iron, 2 sulfur cluster binding"/>
    <property type="evidence" value="ECO:0007669"/>
    <property type="project" value="UniProtKB-KW"/>
</dbReference>
<keyword evidence="20" id="KW-1185">Reference proteome</keyword>
<comment type="function">
    <text evidence="16">Iron-sulfur protein (IP) subunit of succinate dehydrogenase (SDH) that is involved in complex II of the mitochondrial electron transport chain and is responsible for transferring electrons from succinate to ubiquinone (coenzyme Q).</text>
</comment>
<dbReference type="Gene3D" id="1.10.1060.10">
    <property type="entry name" value="Alpha-helical ferredoxin"/>
    <property type="match status" value="1"/>
</dbReference>
<dbReference type="SUPFAM" id="SSF54292">
    <property type="entry name" value="2Fe-2S ferredoxin-like"/>
    <property type="match status" value="1"/>
</dbReference>
<dbReference type="Gene3D" id="1.20.58.100">
    <property type="entry name" value="Fumarate reductase/succinate dehydrogenase flavoprotein-like, C-terminal domain"/>
    <property type="match status" value="1"/>
</dbReference>
<evidence type="ECO:0000256" key="2">
    <source>
        <dbReference type="ARBA" id="ARBA00004788"/>
    </source>
</evidence>
<reference evidence="20" key="1">
    <citation type="submission" date="2018-06" db="EMBL/GenBank/DDBJ databases">
        <title>Genome assembly of Danube salmon.</title>
        <authorList>
            <person name="Macqueen D.J."/>
            <person name="Gundappa M.K."/>
        </authorList>
    </citation>
    <scope>NUCLEOTIDE SEQUENCE [LARGE SCALE GENOMIC DNA]</scope>
</reference>
<comment type="function">
    <text evidence="14">Iron-sulfur protein (IP) subunit of the succinate dehydrogenase complex (mitochondrial respiratory chain complex II), responsible for transferring electrons from succinate to ubiquinone (coenzyme Q). SDH also oxidizes malate to the non-canonical enol form of oxaloacetate, enol-oxaloacetate. Enol-oxaloacetate, which is a potent inhibitor of the succinate dehydrogenase activity, is further isomerized into keto-oxaloacetate.</text>
</comment>
<dbReference type="GO" id="GO:0008177">
    <property type="term" value="F:succinate dehydrogenase (quinone) activity"/>
    <property type="evidence" value="ECO:0007669"/>
    <property type="project" value="UniProtKB-EC"/>
</dbReference>
<comment type="pathway">
    <text evidence="2 16">Carbohydrate metabolism; tricarboxylic acid cycle; fumarate from succinate (eukaryal route): step 1/1.</text>
</comment>
<keyword evidence="6 16" id="KW-0004">4Fe-4S</keyword>
<dbReference type="GO" id="GO:0009055">
    <property type="term" value="F:electron transfer activity"/>
    <property type="evidence" value="ECO:0007669"/>
    <property type="project" value="InterPro"/>
</dbReference>
<dbReference type="AlphaFoldDB" id="A0A4W5L8V8"/>
<comment type="catalytic activity">
    <reaction evidence="15">
        <text>a quinone + succinate = fumarate + a quinol</text>
        <dbReference type="Rhea" id="RHEA:40523"/>
        <dbReference type="ChEBI" id="CHEBI:24646"/>
        <dbReference type="ChEBI" id="CHEBI:29806"/>
        <dbReference type="ChEBI" id="CHEBI:30031"/>
        <dbReference type="ChEBI" id="CHEBI:132124"/>
        <dbReference type="EC" id="1.3.5.1"/>
    </reaction>
</comment>
<sequence>IQVSNITTFCAKLRKESRGSHYRTDYPNENISFEKRFNKENQLENKIFNYEVTNLNLLKALIEIKTTQDNSLTFRCGCKSGVCGSCAVMVNGVEKLACKTNISVNDLIEPLKNTQIVKDLVVIDVSHETLLIKRTKSYLENIEGYNVTQNDIKGIDIQSNCILCNSCHSSCPVYNVNKEFLGPFALTRALRYINDKKTSYKADILDSIQSNGIWDCTLCSSCTLVCPQATYLILHKQLNILLFFSYKFDQEYPKYFFHNKQQY</sequence>
<dbReference type="InterPro" id="IPR015939">
    <property type="entry name" value="Fum_Rdtase/Succ_DH_flav-like_C"/>
</dbReference>
<dbReference type="PROSITE" id="PS00198">
    <property type="entry name" value="4FE4S_FER_1"/>
    <property type="match status" value="2"/>
</dbReference>
<organism evidence="19 20">
    <name type="scientific">Hucho hucho</name>
    <name type="common">huchen</name>
    <dbReference type="NCBI Taxonomy" id="62062"/>
    <lineage>
        <taxon>Eukaryota</taxon>
        <taxon>Metazoa</taxon>
        <taxon>Chordata</taxon>
        <taxon>Craniata</taxon>
        <taxon>Vertebrata</taxon>
        <taxon>Euteleostomi</taxon>
        <taxon>Actinopterygii</taxon>
        <taxon>Neopterygii</taxon>
        <taxon>Teleostei</taxon>
        <taxon>Protacanthopterygii</taxon>
        <taxon>Salmoniformes</taxon>
        <taxon>Salmonidae</taxon>
        <taxon>Salmoninae</taxon>
        <taxon>Hucho</taxon>
    </lineage>
</organism>
<keyword evidence="16" id="KW-0472">Membrane</keyword>
<evidence type="ECO:0000256" key="14">
    <source>
        <dbReference type="ARBA" id="ARBA00046167"/>
    </source>
</evidence>
<dbReference type="GO" id="GO:0051539">
    <property type="term" value="F:4 iron, 4 sulfur cluster binding"/>
    <property type="evidence" value="ECO:0007669"/>
    <property type="project" value="UniProtKB-KW"/>
</dbReference>
<dbReference type="InterPro" id="IPR036010">
    <property type="entry name" value="2Fe-2S_ferredoxin-like_sf"/>
</dbReference>
<dbReference type="Pfam" id="PF13085">
    <property type="entry name" value="Fer2_3"/>
    <property type="match status" value="1"/>
</dbReference>
<evidence type="ECO:0000256" key="9">
    <source>
        <dbReference type="ARBA" id="ARBA00022723"/>
    </source>
</evidence>
<dbReference type="PROSITE" id="PS00197">
    <property type="entry name" value="2FE2S_FER_1"/>
    <property type="match status" value="1"/>
</dbReference>
<comment type="similarity">
    <text evidence="3 16">Belongs to the succinate dehydrogenase/fumarate reductase iron-sulfur protein family.</text>
</comment>
<feature type="domain" description="4Fe-4S ferredoxin-type" evidence="18">
    <location>
        <begin position="150"/>
        <end position="181"/>
    </location>
</feature>
<keyword evidence="16" id="KW-0999">Mitochondrion inner membrane</keyword>
<dbReference type="GO" id="GO:0006099">
    <property type="term" value="P:tricarboxylic acid cycle"/>
    <property type="evidence" value="ECO:0007669"/>
    <property type="project" value="UniProtKB-UniPathway"/>
</dbReference>
<dbReference type="UniPathway" id="UPA00223">
    <property type="reaction ID" value="UER01006"/>
</dbReference>
<evidence type="ECO:0000256" key="10">
    <source>
        <dbReference type="ARBA" id="ARBA00023002"/>
    </source>
</evidence>
<dbReference type="InterPro" id="IPR012675">
    <property type="entry name" value="Beta-grasp_dom_sf"/>
</dbReference>
<dbReference type="Pfam" id="PF02910">
    <property type="entry name" value="Succ_DH_flav_C"/>
    <property type="match status" value="1"/>
</dbReference>
<dbReference type="NCBIfam" id="TIGR00384">
    <property type="entry name" value="dhsB"/>
    <property type="match status" value="1"/>
</dbReference>
<keyword evidence="8 16" id="KW-0001">2Fe-2S</keyword>
<evidence type="ECO:0000256" key="11">
    <source>
        <dbReference type="ARBA" id="ARBA00023004"/>
    </source>
</evidence>
<evidence type="ECO:0000256" key="6">
    <source>
        <dbReference type="ARBA" id="ARBA00022485"/>
    </source>
</evidence>
<dbReference type="InterPro" id="IPR009051">
    <property type="entry name" value="Helical_ferredxn"/>
</dbReference>
<proteinExistence type="inferred from homology"/>
<dbReference type="STRING" id="62062.ENSHHUP00000021625"/>
<reference evidence="19" key="2">
    <citation type="submission" date="2025-08" db="UniProtKB">
        <authorList>
            <consortium name="Ensembl"/>
        </authorList>
    </citation>
    <scope>IDENTIFICATION</scope>
</reference>
<evidence type="ECO:0000256" key="13">
    <source>
        <dbReference type="ARBA" id="ARBA00023291"/>
    </source>
</evidence>
<dbReference type="InterPro" id="IPR006058">
    <property type="entry name" value="2Fe2S_fd_BS"/>
</dbReference>
<comment type="subcellular location">
    <subcellularLocation>
        <location evidence="1 16">Mitochondrion inner membrane</location>
        <topology evidence="1 16">Peripheral membrane protein</topology>
        <orientation evidence="1 16">Matrix side</orientation>
    </subcellularLocation>
</comment>
<dbReference type="InterPro" id="IPR025192">
    <property type="entry name" value="Succ_DH/fum_Rdtase_N"/>
</dbReference>
<evidence type="ECO:0000259" key="18">
    <source>
        <dbReference type="PROSITE" id="PS51379"/>
    </source>
</evidence>
<dbReference type="SUPFAM" id="SSF46977">
    <property type="entry name" value="Succinate dehydrogenase/fumarate reductase flavoprotein C-terminal domain"/>
    <property type="match status" value="1"/>
</dbReference>
<comment type="cofactor">
    <cofactor evidence="16">
        <name>[2Fe-2S] cluster</name>
        <dbReference type="ChEBI" id="CHEBI:190135"/>
    </cofactor>
    <text evidence="16">Binds 1 [2Fe-2S] cluster.</text>
</comment>
<evidence type="ECO:0000313" key="19">
    <source>
        <dbReference type="Ensembl" id="ENSHHUP00000021625.1"/>
    </source>
</evidence>
<dbReference type="EC" id="1.3.5.1" evidence="4 16"/>
<dbReference type="CDD" id="cd00207">
    <property type="entry name" value="fer2"/>
    <property type="match status" value="1"/>
</dbReference>
<evidence type="ECO:0000256" key="8">
    <source>
        <dbReference type="ARBA" id="ARBA00022714"/>
    </source>
</evidence>
<evidence type="ECO:0000256" key="7">
    <source>
        <dbReference type="ARBA" id="ARBA00022532"/>
    </source>
</evidence>
<dbReference type="InterPro" id="IPR017900">
    <property type="entry name" value="4Fe4S_Fe_S_CS"/>
</dbReference>
<name>A0A4W5L8V8_9TELE</name>
<evidence type="ECO:0000256" key="15">
    <source>
        <dbReference type="ARBA" id="ARBA00049220"/>
    </source>
</evidence>
<dbReference type="InterPro" id="IPR050573">
    <property type="entry name" value="SDH/FRD_Iron-Sulfur"/>
</dbReference>
<dbReference type="GO" id="GO:0046872">
    <property type="term" value="F:metal ion binding"/>
    <property type="evidence" value="ECO:0007669"/>
    <property type="project" value="UniProtKB-KW"/>
</dbReference>
<keyword evidence="10" id="KW-0560">Oxidoreductase</keyword>
<evidence type="ECO:0000256" key="4">
    <source>
        <dbReference type="ARBA" id="ARBA00012792"/>
    </source>
</evidence>
<dbReference type="GO" id="GO:0022904">
    <property type="term" value="P:respiratory electron transport chain"/>
    <property type="evidence" value="ECO:0007669"/>
    <property type="project" value="TreeGrafter"/>
</dbReference>
<keyword evidence="9 16" id="KW-0479">Metal-binding</keyword>
<reference evidence="19" key="3">
    <citation type="submission" date="2025-09" db="UniProtKB">
        <authorList>
            <consortium name="Ensembl"/>
        </authorList>
    </citation>
    <scope>IDENTIFICATION</scope>
</reference>
<comment type="cofactor">
    <cofactor evidence="16">
        <name>[4Fe-4S] cluster</name>
        <dbReference type="ChEBI" id="CHEBI:49883"/>
    </cofactor>
    <text evidence="16">Binds 1 [4Fe-4S] cluster.</text>
</comment>
<evidence type="ECO:0000256" key="5">
    <source>
        <dbReference type="ARBA" id="ARBA00016766"/>
    </source>
</evidence>
<dbReference type="Pfam" id="PF13183">
    <property type="entry name" value="Fer4_8"/>
    <property type="match status" value="1"/>
</dbReference>
<feature type="domain" description="2Fe-2S ferredoxin-type" evidence="17">
    <location>
        <begin position="33"/>
        <end position="114"/>
    </location>
</feature>
<dbReference type="SUPFAM" id="SSF46548">
    <property type="entry name" value="alpha-helical ferredoxin"/>
    <property type="match status" value="1"/>
</dbReference>
<keyword evidence="16" id="KW-0496">Mitochondrion</keyword>
<dbReference type="Proteomes" id="UP000314982">
    <property type="component" value="Unassembled WGS sequence"/>
</dbReference>
<dbReference type="Gene3D" id="3.10.20.30">
    <property type="match status" value="1"/>
</dbReference>
<dbReference type="PROSITE" id="PS51085">
    <property type="entry name" value="2FE2S_FER_2"/>
    <property type="match status" value="1"/>
</dbReference>
<dbReference type="InterPro" id="IPR004489">
    <property type="entry name" value="Succ_DH/fum_Rdtase_Fe-S"/>
</dbReference>
<dbReference type="PANTHER" id="PTHR11921:SF29">
    <property type="entry name" value="SUCCINATE DEHYDROGENASE [UBIQUINONE] IRON-SULFUR SUBUNIT, MITOCHONDRIAL"/>
    <property type="match status" value="1"/>
</dbReference>
<keyword evidence="13 16" id="KW-0003">3Fe-4S</keyword>
<dbReference type="InterPro" id="IPR037099">
    <property type="entry name" value="Fum_R/Succ_DH_flav-like_C_sf"/>
</dbReference>
<dbReference type="InterPro" id="IPR001041">
    <property type="entry name" value="2Fe-2S_ferredoxin-type"/>
</dbReference>
<evidence type="ECO:0000256" key="12">
    <source>
        <dbReference type="ARBA" id="ARBA00023014"/>
    </source>
</evidence>
<evidence type="ECO:0000313" key="20">
    <source>
        <dbReference type="Proteomes" id="UP000314982"/>
    </source>
</evidence>
<evidence type="ECO:0000256" key="16">
    <source>
        <dbReference type="RuleBase" id="RU361237"/>
    </source>
</evidence>
<accession>A0A4W5L8V8</accession>
<keyword evidence="11 16" id="KW-0408">Iron</keyword>
<keyword evidence="12 16" id="KW-0411">Iron-sulfur</keyword>
<dbReference type="GO" id="GO:0051538">
    <property type="term" value="F:3 iron, 4 sulfur cluster binding"/>
    <property type="evidence" value="ECO:0007669"/>
    <property type="project" value="UniProtKB-KW"/>
</dbReference>
<keyword evidence="7" id="KW-0816">Tricarboxylic acid cycle</keyword>
<dbReference type="PANTHER" id="PTHR11921">
    <property type="entry name" value="SUCCINATE DEHYDROGENASE IRON-SULFUR PROTEIN"/>
    <property type="match status" value="1"/>
</dbReference>
<dbReference type="PROSITE" id="PS51379">
    <property type="entry name" value="4FE4S_FER_2"/>
    <property type="match status" value="1"/>
</dbReference>
<dbReference type="GO" id="GO:0005743">
    <property type="term" value="C:mitochondrial inner membrane"/>
    <property type="evidence" value="ECO:0007669"/>
    <property type="project" value="UniProtKB-SubCell"/>
</dbReference>
<evidence type="ECO:0000256" key="3">
    <source>
        <dbReference type="ARBA" id="ARBA00009433"/>
    </source>
</evidence>
<dbReference type="Ensembl" id="ENSHHUT00000022435.1">
    <property type="protein sequence ID" value="ENSHHUP00000021625.1"/>
    <property type="gene ID" value="ENSHHUG00000013539.1"/>
</dbReference>
<evidence type="ECO:0000259" key="17">
    <source>
        <dbReference type="PROSITE" id="PS51085"/>
    </source>
</evidence>